<keyword evidence="1" id="KW-0808">Transferase</keyword>
<feature type="domain" description="N-acetyltransferase" evidence="3">
    <location>
        <begin position="2"/>
        <end position="145"/>
    </location>
</feature>
<dbReference type="EMBL" id="AP028127">
    <property type="protein sequence ID" value="BEH90082.1"/>
    <property type="molecule type" value="Genomic_DNA"/>
</dbReference>
<dbReference type="PANTHER" id="PTHR43800:SF1">
    <property type="entry name" value="PEPTIDYL-LYSINE N-ACETYLTRANSFERASE YJAB"/>
    <property type="match status" value="1"/>
</dbReference>
<evidence type="ECO:0000313" key="4">
    <source>
        <dbReference type="EMBL" id="BEH90082.1"/>
    </source>
</evidence>
<dbReference type="RefSeq" id="WP_338617763.1">
    <property type="nucleotide sequence ID" value="NZ_AP028127.1"/>
</dbReference>
<evidence type="ECO:0000256" key="2">
    <source>
        <dbReference type="ARBA" id="ARBA00023315"/>
    </source>
</evidence>
<accession>A0ABN6Z8C7</accession>
<dbReference type="InterPro" id="IPR000182">
    <property type="entry name" value="GNAT_dom"/>
</dbReference>
<reference evidence="4" key="1">
    <citation type="journal article" date="2024" name="Int. J. Syst. Evol. Microbiol.">
        <title>Turicibacter faecis sp. nov., isolated from faeces of heart failure mouse model.</title>
        <authorList>
            <person name="Imamura Y."/>
            <person name="Motooka D."/>
            <person name="Nakajima Y."/>
            <person name="Ito S."/>
            <person name="Kitakaze M."/>
            <person name="Iida T."/>
            <person name="Nakamura S."/>
        </authorList>
    </citation>
    <scope>NUCLEOTIDE SEQUENCE</scope>
    <source>
        <strain evidence="4">TC023</strain>
    </source>
</reference>
<dbReference type="PANTHER" id="PTHR43800">
    <property type="entry name" value="PEPTIDYL-LYSINE N-ACETYLTRANSFERASE YJAB"/>
    <property type="match status" value="1"/>
</dbReference>
<organism evidence="4 5">
    <name type="scientific">Turicibacter faecis</name>
    <dbReference type="NCBI Taxonomy" id="2963365"/>
    <lineage>
        <taxon>Bacteria</taxon>
        <taxon>Bacillati</taxon>
        <taxon>Bacillota</taxon>
        <taxon>Erysipelotrichia</taxon>
        <taxon>Erysipelotrichales</taxon>
        <taxon>Turicibacteraceae</taxon>
        <taxon>Turicibacter</taxon>
    </lineage>
</organism>
<dbReference type="Pfam" id="PF13673">
    <property type="entry name" value="Acetyltransf_10"/>
    <property type="match status" value="1"/>
</dbReference>
<proteinExistence type="predicted"/>
<evidence type="ECO:0000313" key="5">
    <source>
        <dbReference type="Proteomes" id="UP001432099"/>
    </source>
</evidence>
<dbReference type="SUPFAM" id="SSF55729">
    <property type="entry name" value="Acyl-CoA N-acyltransferases (Nat)"/>
    <property type="match status" value="1"/>
</dbReference>
<keyword evidence="2" id="KW-0012">Acyltransferase</keyword>
<name>A0ABN6Z8C7_9FIRM</name>
<dbReference type="CDD" id="cd04301">
    <property type="entry name" value="NAT_SF"/>
    <property type="match status" value="1"/>
</dbReference>
<dbReference type="InterPro" id="IPR016181">
    <property type="entry name" value="Acyl_CoA_acyltransferase"/>
</dbReference>
<gene>
    <name evidence="4" type="ORF">T23_01840</name>
</gene>
<dbReference type="Proteomes" id="UP001432099">
    <property type="component" value="Chromosome"/>
</dbReference>
<dbReference type="Gene3D" id="3.40.630.30">
    <property type="match status" value="1"/>
</dbReference>
<evidence type="ECO:0000256" key="1">
    <source>
        <dbReference type="ARBA" id="ARBA00022679"/>
    </source>
</evidence>
<protein>
    <submittedName>
        <fullName evidence="4">Acetyltransferase</fullName>
    </submittedName>
</protein>
<evidence type="ECO:0000259" key="3">
    <source>
        <dbReference type="PROSITE" id="PS51186"/>
    </source>
</evidence>
<keyword evidence="5" id="KW-1185">Reference proteome</keyword>
<sequence>MTIIRKMGDSDIDSIMDIWFQSTVDAHPFIDLHYWEKSYEVVKREYLPQSKTLVFEEGGVIKGFISLIEEAFIGALFILPRYQHQGIGKKLLEAVFRHQSELTLAVYEENKNAVLFYKKMGFQIIDRQLNVDSGKAEYIMKKRVLM</sequence>
<dbReference type="PROSITE" id="PS51186">
    <property type="entry name" value="GNAT"/>
    <property type="match status" value="1"/>
</dbReference>
<dbReference type="NCBIfam" id="NF007853">
    <property type="entry name" value="PRK10562.1"/>
    <property type="match status" value="1"/>
</dbReference>